<organism evidence="1">
    <name type="scientific">marine sediment metagenome</name>
    <dbReference type="NCBI Taxonomy" id="412755"/>
    <lineage>
        <taxon>unclassified sequences</taxon>
        <taxon>metagenomes</taxon>
        <taxon>ecological metagenomes</taxon>
    </lineage>
</organism>
<proteinExistence type="predicted"/>
<feature type="non-terminal residue" evidence="1">
    <location>
        <position position="1"/>
    </location>
</feature>
<comment type="caution">
    <text evidence="1">The sequence shown here is derived from an EMBL/GenBank/DDBJ whole genome shotgun (WGS) entry which is preliminary data.</text>
</comment>
<protein>
    <submittedName>
        <fullName evidence="1">Uncharacterized protein</fullName>
    </submittedName>
</protein>
<reference evidence="1" key="1">
    <citation type="journal article" date="2014" name="Front. Microbiol.">
        <title>High frequency of phylogenetically diverse reductive dehalogenase-homologous genes in deep subseafloor sedimentary metagenomes.</title>
        <authorList>
            <person name="Kawai M."/>
            <person name="Futagami T."/>
            <person name="Toyoda A."/>
            <person name="Takaki Y."/>
            <person name="Nishi S."/>
            <person name="Hori S."/>
            <person name="Arai W."/>
            <person name="Tsubouchi T."/>
            <person name="Morono Y."/>
            <person name="Uchiyama I."/>
            <person name="Ito T."/>
            <person name="Fujiyama A."/>
            <person name="Inagaki F."/>
            <person name="Takami H."/>
        </authorList>
    </citation>
    <scope>NUCLEOTIDE SEQUENCE</scope>
    <source>
        <strain evidence="1">Expedition CK06-06</strain>
    </source>
</reference>
<sequence length="45" mass="4794">EGSVKISVDRSQPWSGLIPEGIIANGVSQRFVAVGNSVIKKIRSN</sequence>
<accession>X0U2N2</accession>
<evidence type="ECO:0000313" key="1">
    <source>
        <dbReference type="EMBL" id="GAF94657.1"/>
    </source>
</evidence>
<gene>
    <name evidence="1" type="ORF">S01H1_21417</name>
</gene>
<dbReference type="EMBL" id="BARS01011870">
    <property type="protein sequence ID" value="GAF94657.1"/>
    <property type="molecule type" value="Genomic_DNA"/>
</dbReference>
<name>X0U2N2_9ZZZZ</name>
<dbReference type="AlphaFoldDB" id="X0U2N2"/>